<feature type="chain" id="PRO_5039610402" evidence="2">
    <location>
        <begin position="27"/>
        <end position="152"/>
    </location>
</feature>
<comment type="caution">
    <text evidence="3">The sequence shown here is derived from an EMBL/GenBank/DDBJ whole genome shotgun (WGS) entry which is preliminary data.</text>
</comment>
<keyword evidence="2" id="KW-0732">Signal</keyword>
<protein>
    <submittedName>
        <fullName evidence="3">Uncharacterized protein</fullName>
    </submittedName>
</protein>
<feature type="region of interest" description="Disordered" evidence="1">
    <location>
        <begin position="28"/>
        <end position="92"/>
    </location>
</feature>
<feature type="compositionally biased region" description="Pro residues" evidence="1">
    <location>
        <begin position="51"/>
        <end position="78"/>
    </location>
</feature>
<reference evidence="3 4" key="1">
    <citation type="submission" date="2018-03" db="EMBL/GenBank/DDBJ databases">
        <title>Genomic Encyclopedia of Archaeal and Bacterial Type Strains, Phase II (KMG-II): from individual species to whole genera.</title>
        <authorList>
            <person name="Goeker M."/>
        </authorList>
    </citation>
    <scope>NUCLEOTIDE SEQUENCE [LARGE SCALE GENOMIC DNA]</scope>
    <source>
        <strain evidence="3 4">DSM 45211</strain>
    </source>
</reference>
<keyword evidence="4" id="KW-1185">Reference proteome</keyword>
<name>A0A2P8DLZ6_9ACTN</name>
<evidence type="ECO:0000313" key="3">
    <source>
        <dbReference type="EMBL" id="PSK98234.1"/>
    </source>
</evidence>
<evidence type="ECO:0000256" key="1">
    <source>
        <dbReference type="SAM" id="MobiDB-lite"/>
    </source>
</evidence>
<accession>A0A2P8DLZ6</accession>
<feature type="compositionally biased region" description="Low complexity" evidence="1">
    <location>
        <begin position="39"/>
        <end position="50"/>
    </location>
</feature>
<organism evidence="3 4">
    <name type="scientific">Haloactinopolyspora alba</name>
    <dbReference type="NCBI Taxonomy" id="648780"/>
    <lineage>
        <taxon>Bacteria</taxon>
        <taxon>Bacillati</taxon>
        <taxon>Actinomycetota</taxon>
        <taxon>Actinomycetes</taxon>
        <taxon>Jiangellales</taxon>
        <taxon>Jiangellaceae</taxon>
        <taxon>Haloactinopolyspora</taxon>
    </lineage>
</organism>
<dbReference type="EMBL" id="PYGE01000020">
    <property type="protein sequence ID" value="PSK98234.1"/>
    <property type="molecule type" value="Genomic_DNA"/>
</dbReference>
<evidence type="ECO:0000313" key="4">
    <source>
        <dbReference type="Proteomes" id="UP000243528"/>
    </source>
</evidence>
<proteinExistence type="predicted"/>
<sequence length="152" mass="15624">MRGRPISMRGTRTVVPIVVTVAIALAGCGSDAGGDADGEGSAPPTSSSTPEPTPPEPSPPEPSPPEPSPPEPSPPEPSDQPTRIGVGELVGVPQPGVEGGCWLIDEYLLLGGDETLLSSGRRLRVTGHVERGVMTTCQQGIAFRVESVEPVD</sequence>
<dbReference type="AlphaFoldDB" id="A0A2P8DLZ6"/>
<gene>
    <name evidence="3" type="ORF">CLV30_12020</name>
</gene>
<dbReference type="PROSITE" id="PS51257">
    <property type="entry name" value="PROKAR_LIPOPROTEIN"/>
    <property type="match status" value="1"/>
</dbReference>
<evidence type="ECO:0000256" key="2">
    <source>
        <dbReference type="SAM" id="SignalP"/>
    </source>
</evidence>
<dbReference type="Proteomes" id="UP000243528">
    <property type="component" value="Unassembled WGS sequence"/>
</dbReference>
<feature type="signal peptide" evidence="2">
    <location>
        <begin position="1"/>
        <end position="26"/>
    </location>
</feature>